<feature type="transmembrane region" description="Helical" evidence="2">
    <location>
        <begin position="12"/>
        <end position="35"/>
    </location>
</feature>
<keyword evidence="2" id="KW-1133">Transmembrane helix</keyword>
<evidence type="ECO:0000256" key="2">
    <source>
        <dbReference type="SAM" id="Phobius"/>
    </source>
</evidence>
<proteinExistence type="predicted"/>
<dbReference type="InterPro" id="IPR007971">
    <property type="entry name" value="Bundlin"/>
</dbReference>
<dbReference type="PROSITE" id="PS00409">
    <property type="entry name" value="PROKAR_NTER_METHYL"/>
    <property type="match status" value="1"/>
</dbReference>
<name>A0A826J9F3_ECOLX</name>
<dbReference type="Pfam" id="PF05307">
    <property type="entry name" value="Bundlin"/>
    <property type="match status" value="1"/>
</dbReference>
<dbReference type="GO" id="GO:0009289">
    <property type="term" value="C:pilus"/>
    <property type="evidence" value="ECO:0007669"/>
    <property type="project" value="InterPro"/>
</dbReference>
<organism evidence="3 4">
    <name type="scientific">Escherichia coli</name>
    <dbReference type="NCBI Taxonomy" id="562"/>
    <lineage>
        <taxon>Bacteria</taxon>
        <taxon>Pseudomonadati</taxon>
        <taxon>Pseudomonadota</taxon>
        <taxon>Gammaproteobacteria</taxon>
        <taxon>Enterobacterales</taxon>
        <taxon>Enterobacteriaceae</taxon>
        <taxon>Escherichia</taxon>
    </lineage>
</organism>
<keyword evidence="2" id="KW-0472">Membrane</keyword>
<accession>A0A826J9F3</accession>
<keyword evidence="2" id="KW-0812">Transmembrane</keyword>
<dbReference type="Proteomes" id="UP000591371">
    <property type="component" value="Unassembled WGS sequence"/>
</dbReference>
<evidence type="ECO:0000313" key="3">
    <source>
        <dbReference type="EMBL" id="EFA4420646.1"/>
    </source>
</evidence>
<dbReference type="EMBL" id="AASATZ010000050">
    <property type="protein sequence ID" value="EFA4420646.1"/>
    <property type="molecule type" value="Genomic_DNA"/>
</dbReference>
<sequence>MRHKYKIMEKGLSLIESAMVLALAAAVTAGVLYFYNSTKENNALLETTKGLQSIISTTQSLYGSRGQTAGATLSAQAVSAVSGIEIGTPKIAKGEVTVFYMPGGIAEATFFLNGKNNNKTVFTVHTASKDACMGLAVLNLGTMATGKPRVKILPASQAAYSQAYNTAKEISSPAEAASECNNINASNIARIMYELNVQ</sequence>
<dbReference type="AlphaFoldDB" id="A0A826J9F3"/>
<dbReference type="InterPro" id="IPR012902">
    <property type="entry name" value="N_methyl_site"/>
</dbReference>
<dbReference type="GO" id="GO:0016020">
    <property type="term" value="C:membrane"/>
    <property type="evidence" value="ECO:0007669"/>
    <property type="project" value="UniProtKB-SubCell"/>
</dbReference>
<comment type="subcellular location">
    <subcellularLocation>
        <location evidence="1">Membrane</location>
        <topology evidence="1">Single-pass membrane protein</topology>
    </subcellularLocation>
</comment>
<gene>
    <name evidence="3" type="ORF">D3G36_22855</name>
</gene>
<dbReference type="RefSeq" id="WP_096951478.1">
    <property type="nucleotide sequence ID" value="NZ_NKAF01000049.1"/>
</dbReference>
<evidence type="ECO:0000256" key="1">
    <source>
        <dbReference type="ARBA" id="ARBA00004167"/>
    </source>
</evidence>
<dbReference type="Gene3D" id="3.30.1690.10">
    <property type="entry name" value="TcpA-like pilin"/>
    <property type="match status" value="1"/>
</dbReference>
<evidence type="ECO:0000313" key="4">
    <source>
        <dbReference type="Proteomes" id="UP000591371"/>
    </source>
</evidence>
<protein>
    <submittedName>
        <fullName evidence="3">Uncharacterized protein</fullName>
    </submittedName>
</protein>
<reference evidence="3 4" key="1">
    <citation type="submission" date="2019-03" db="EMBL/GenBank/DDBJ databases">
        <authorList>
            <consortium name="GenomeTrakr network: Whole genome sequencing for foodborne pathogen traceback"/>
        </authorList>
    </citation>
    <scope>NUCLEOTIDE SEQUENCE [LARGE SCALE GENOMIC DNA]</scope>
    <source>
        <strain evidence="3 4">PSU-1190</strain>
    </source>
</reference>
<comment type="caution">
    <text evidence="3">The sequence shown here is derived from an EMBL/GenBank/DDBJ whole genome shotgun (WGS) entry which is preliminary data.</text>
</comment>